<reference evidence="2 3" key="1">
    <citation type="submission" date="2018-10" db="EMBL/GenBank/DDBJ databases">
        <title>Xanthobacter tagetidis genome sequencing and assembly.</title>
        <authorList>
            <person name="Maclea K.S."/>
            <person name="Goen A.E."/>
            <person name="Fatima S.A."/>
        </authorList>
    </citation>
    <scope>NUCLEOTIDE SEQUENCE [LARGE SCALE GENOMIC DNA]</scope>
    <source>
        <strain evidence="2 3">ATCC 700314</strain>
    </source>
</reference>
<protein>
    <submittedName>
        <fullName evidence="2">AzlD domain-containing protein</fullName>
    </submittedName>
</protein>
<name>A0A3L7AQ84_9HYPH</name>
<accession>A0A3L7AQ84</accession>
<keyword evidence="1" id="KW-1133">Transmembrane helix</keyword>
<keyword evidence="3" id="KW-1185">Reference proteome</keyword>
<dbReference type="AlphaFoldDB" id="A0A3L7AQ84"/>
<sequence>MTSVDPGTLLAICVMAAATIFNRTAGFFLMRLVPVTPRVRRVLDALPGAVLVALLVPNAVRGDAAMLCGLTAALVVAKLTKSDFLAVLAAMAVAAAIRAFP</sequence>
<keyword evidence="1" id="KW-0812">Transmembrane</keyword>
<dbReference type="RefSeq" id="WP_121621615.1">
    <property type="nucleotide sequence ID" value="NZ_JACIIW010000004.1"/>
</dbReference>
<evidence type="ECO:0000313" key="2">
    <source>
        <dbReference type="EMBL" id="RLP81801.1"/>
    </source>
</evidence>
<organism evidence="2 3">
    <name type="scientific">Xanthobacter tagetidis</name>
    <dbReference type="NCBI Taxonomy" id="60216"/>
    <lineage>
        <taxon>Bacteria</taxon>
        <taxon>Pseudomonadati</taxon>
        <taxon>Pseudomonadota</taxon>
        <taxon>Alphaproteobacteria</taxon>
        <taxon>Hyphomicrobiales</taxon>
        <taxon>Xanthobacteraceae</taxon>
        <taxon>Xanthobacter</taxon>
    </lineage>
</organism>
<evidence type="ECO:0000313" key="3">
    <source>
        <dbReference type="Proteomes" id="UP000269692"/>
    </source>
</evidence>
<dbReference type="Pfam" id="PF05437">
    <property type="entry name" value="AzlD"/>
    <property type="match status" value="1"/>
</dbReference>
<dbReference type="EMBL" id="RCTF01000001">
    <property type="protein sequence ID" value="RLP81801.1"/>
    <property type="molecule type" value="Genomic_DNA"/>
</dbReference>
<feature type="transmembrane region" description="Helical" evidence="1">
    <location>
        <begin position="6"/>
        <end position="30"/>
    </location>
</feature>
<evidence type="ECO:0000256" key="1">
    <source>
        <dbReference type="SAM" id="Phobius"/>
    </source>
</evidence>
<dbReference type="InterPro" id="IPR008407">
    <property type="entry name" value="Brnchd-chn_aa_trnsp_AzlD"/>
</dbReference>
<dbReference type="OrthoDB" id="7679326at2"/>
<proteinExistence type="predicted"/>
<gene>
    <name evidence="2" type="ORF">D9R14_02070</name>
</gene>
<dbReference type="Proteomes" id="UP000269692">
    <property type="component" value="Unassembled WGS sequence"/>
</dbReference>
<keyword evidence="1" id="KW-0472">Membrane</keyword>
<comment type="caution">
    <text evidence="2">The sequence shown here is derived from an EMBL/GenBank/DDBJ whole genome shotgun (WGS) entry which is preliminary data.</text>
</comment>